<keyword evidence="6" id="KW-1185">Reference proteome</keyword>
<dbReference type="RefSeq" id="WP_091339617.1">
    <property type="nucleotide sequence ID" value="NZ_FNRM01000002.1"/>
</dbReference>
<dbReference type="EMBL" id="FNRM01000002">
    <property type="protein sequence ID" value="SEA18025.1"/>
    <property type="molecule type" value="Genomic_DNA"/>
</dbReference>
<dbReference type="Pfam" id="PF05593">
    <property type="entry name" value="RHS_repeat"/>
    <property type="match status" value="1"/>
</dbReference>
<dbReference type="InterPro" id="IPR006530">
    <property type="entry name" value="YD"/>
</dbReference>
<dbReference type="STRING" id="152573.SAMN04488051_1021"/>
<keyword evidence="1" id="KW-0677">Repeat</keyword>
<feature type="region of interest" description="Disordered" evidence="2">
    <location>
        <begin position="112"/>
        <end position="161"/>
    </location>
</feature>
<gene>
    <name evidence="5" type="ORF">SAMN04488051_1021</name>
</gene>
<evidence type="ECO:0000313" key="5">
    <source>
        <dbReference type="EMBL" id="SEA18025.1"/>
    </source>
</evidence>
<feature type="non-terminal residue" evidence="5">
    <location>
        <position position="977"/>
    </location>
</feature>
<dbReference type="PANTHER" id="PTHR32305">
    <property type="match status" value="1"/>
</dbReference>
<dbReference type="PANTHER" id="PTHR32305:SF15">
    <property type="entry name" value="PROTEIN RHSA-RELATED"/>
    <property type="match status" value="1"/>
</dbReference>
<dbReference type="InterPro" id="IPR045351">
    <property type="entry name" value="DUF6531"/>
</dbReference>
<evidence type="ECO:0000256" key="1">
    <source>
        <dbReference type="ARBA" id="ARBA00022737"/>
    </source>
</evidence>
<dbReference type="InterPro" id="IPR050708">
    <property type="entry name" value="T6SS_VgrG/RHS"/>
</dbReference>
<dbReference type="Pfam" id="PF20148">
    <property type="entry name" value="DUF6531"/>
    <property type="match status" value="1"/>
</dbReference>
<dbReference type="Pfam" id="PF25023">
    <property type="entry name" value="TEN_YD-shell"/>
    <property type="match status" value="1"/>
</dbReference>
<dbReference type="InterPro" id="IPR056823">
    <property type="entry name" value="TEN-like_YD-shell"/>
</dbReference>
<organism evidence="5 6">
    <name type="scientific">Alkalimonas amylolytica</name>
    <dbReference type="NCBI Taxonomy" id="152573"/>
    <lineage>
        <taxon>Bacteria</taxon>
        <taxon>Pseudomonadati</taxon>
        <taxon>Pseudomonadota</taxon>
        <taxon>Gammaproteobacteria</taxon>
        <taxon>Alkalimonas</taxon>
    </lineage>
</organism>
<reference evidence="5 6" key="1">
    <citation type="submission" date="2016-10" db="EMBL/GenBank/DDBJ databases">
        <authorList>
            <person name="de Groot N.N."/>
        </authorList>
    </citation>
    <scope>NUCLEOTIDE SEQUENCE [LARGE SCALE GENOMIC DNA]</scope>
    <source>
        <strain evidence="5 6">CGMCC 1.3430</strain>
    </source>
</reference>
<evidence type="ECO:0000313" key="6">
    <source>
        <dbReference type="Proteomes" id="UP000198773"/>
    </source>
</evidence>
<dbReference type="Proteomes" id="UP000198773">
    <property type="component" value="Unassembled WGS sequence"/>
</dbReference>
<name>A0A1H3Z2S4_ALKAM</name>
<feature type="compositionally biased region" description="Low complexity" evidence="2">
    <location>
        <begin position="112"/>
        <end position="129"/>
    </location>
</feature>
<sequence length="977" mass="111537">MSEKQLKLKGIHGSQIVVCATPAPGIGKAIHFDNVSEAQQYLKQNFRLQAATSGGLVELYSWLGGHHSPLSISARRADIIREAIAKALVDKQLHAYEVPAVTRPELVNSMSAGSAAATTKKSSPQTASSGGQATANEATSTLNESQSSNAMGGPDLPNKDKATCGDPVAMCNGEEILELTDFILDGPMPLHWVRCYRSSQSNQAVGLGYGWRTPFHQSIERSKNDDGTTSLILINDEGRHIYFDDIQAGSSCHQLTESLTLHHKDKGSLVLYQLDQHWEFAPLAGKPGRWVLHKVLNSLGHSLQCFYDQQGRLSRIDYTNKKGIEFYYGPHHQLERIEAVEKNSEGLKALGLTLAHYQYDEAGDMVSAINRQQQQELYRYDGHLLIERQRASGFRHYFSWDRSGPSARCLRNWGDDGYYDYHFEYLDDKRLAISTDSRGQRWEYWHNAQNRLIKKVAPDGATWHYRWTLHGQKQSEVAPGGAETSYRYNRQGQLAAVIAADGATTRFEYNALGQRTAIVDAEGGVWQREFTAAGLLRLERRPDGTEVRYRYNEKDQLIELRQPDQSIEQFVWDDEGHLLARKQGESVTRYSYDQLGRLNGSIDAAGLVTEYIRDTHGQLTGQKQYPKDAPEQAELQQYQYDAAGRLIKSTNVLGQSTEWRYEGLSQPVELRHADGSSLNYEYDKERNLTAIMRSDGARYQLEYDGQERPVRLQGFDGREQWFEYDADGKVSSLRDSNERFIRVKRDLRGRIIEQTAQAQQRIDSNHFHYDKVGRLLRANNAQRKLRFGYDKAGQLTDSWQGDWRLQHLYRAGKRSQTILPDGTRLDYHYHSSGQLSQLAVNQQPVLWRNFDAAGREVHREYSSGLQQHQAFNAFSQLTEQRWQGIQAQQSGQVPSRERHYHYSSLHQLTEVQDSQEGDTRYQYNAIDQLIAKEYSKDTSQNETHQWDSFGNPVGEDIELQQDRLTRYHDHSYQYDAS</sequence>
<evidence type="ECO:0000259" key="4">
    <source>
        <dbReference type="Pfam" id="PF25023"/>
    </source>
</evidence>
<dbReference type="InterPro" id="IPR031325">
    <property type="entry name" value="RHS_repeat"/>
</dbReference>
<proteinExistence type="predicted"/>
<feature type="domain" description="Teneurin-like YD-shell" evidence="4">
    <location>
        <begin position="639"/>
        <end position="734"/>
    </location>
</feature>
<dbReference type="NCBIfam" id="TIGR01643">
    <property type="entry name" value="YD_repeat_2x"/>
    <property type="match status" value="5"/>
</dbReference>
<evidence type="ECO:0000259" key="3">
    <source>
        <dbReference type="Pfam" id="PF20148"/>
    </source>
</evidence>
<dbReference type="Gene3D" id="2.180.10.10">
    <property type="entry name" value="RHS repeat-associated core"/>
    <property type="match status" value="3"/>
</dbReference>
<dbReference type="AlphaFoldDB" id="A0A1H3Z2S4"/>
<feature type="domain" description="DUF6531" evidence="3">
    <location>
        <begin position="165"/>
        <end position="243"/>
    </location>
</feature>
<protein>
    <submittedName>
        <fullName evidence="5">YD repeat-containing protein</fullName>
    </submittedName>
</protein>
<feature type="compositionally biased region" description="Polar residues" evidence="2">
    <location>
        <begin position="130"/>
        <end position="150"/>
    </location>
</feature>
<accession>A0A1H3Z2S4</accession>
<dbReference type="OrthoDB" id="9816400at2"/>
<evidence type="ECO:0000256" key="2">
    <source>
        <dbReference type="SAM" id="MobiDB-lite"/>
    </source>
</evidence>